<dbReference type="STRING" id="1276220.STAIW_v1c01480"/>
<evidence type="ECO:0000313" key="2">
    <source>
        <dbReference type="EMBL" id="AGR40832.1"/>
    </source>
</evidence>
<evidence type="ECO:0008006" key="4">
    <source>
        <dbReference type="Google" id="ProtNLM"/>
    </source>
</evidence>
<feature type="transmembrane region" description="Helical" evidence="1">
    <location>
        <begin position="39"/>
        <end position="62"/>
    </location>
</feature>
<feature type="transmembrane region" description="Helical" evidence="1">
    <location>
        <begin position="346"/>
        <end position="363"/>
    </location>
</feature>
<dbReference type="PATRIC" id="fig|1276220.3.peg.149"/>
<keyword evidence="1" id="KW-1133">Transmembrane helix</keyword>
<dbReference type="AlphaFoldDB" id="S5LYS6"/>
<proteinExistence type="predicted"/>
<dbReference type="Proteomes" id="UP000014984">
    <property type="component" value="Chromosome"/>
</dbReference>
<name>S5LYS6_9MOLU</name>
<organism evidence="2 3">
    <name type="scientific">Spiroplasma taiwanense CT-1</name>
    <dbReference type="NCBI Taxonomy" id="1276220"/>
    <lineage>
        <taxon>Bacteria</taxon>
        <taxon>Bacillati</taxon>
        <taxon>Mycoplasmatota</taxon>
        <taxon>Mollicutes</taxon>
        <taxon>Entomoplasmatales</taxon>
        <taxon>Spiroplasmataceae</taxon>
        <taxon>Spiroplasma</taxon>
    </lineage>
</organism>
<feature type="transmembrane region" description="Helical" evidence="1">
    <location>
        <begin position="247"/>
        <end position="264"/>
    </location>
</feature>
<feature type="transmembrane region" description="Helical" evidence="1">
    <location>
        <begin position="101"/>
        <end position="121"/>
    </location>
</feature>
<feature type="transmembrane region" description="Helical" evidence="1">
    <location>
        <begin position="188"/>
        <end position="210"/>
    </location>
</feature>
<evidence type="ECO:0000313" key="3">
    <source>
        <dbReference type="Proteomes" id="UP000014984"/>
    </source>
</evidence>
<feature type="transmembrane region" description="Helical" evidence="1">
    <location>
        <begin position="433"/>
        <end position="452"/>
    </location>
</feature>
<keyword evidence="1" id="KW-0472">Membrane</keyword>
<feature type="transmembrane region" description="Helical" evidence="1">
    <location>
        <begin position="222"/>
        <end position="241"/>
    </location>
</feature>
<feature type="transmembrane region" description="Helical" evidence="1">
    <location>
        <begin position="6"/>
        <end position="27"/>
    </location>
</feature>
<dbReference type="KEGG" id="stai:STAIW_v1c01480"/>
<dbReference type="EMBL" id="CP005074">
    <property type="protein sequence ID" value="AGR40832.1"/>
    <property type="molecule type" value="Genomic_DNA"/>
</dbReference>
<feature type="transmembrane region" description="Helical" evidence="1">
    <location>
        <begin position="68"/>
        <end position="89"/>
    </location>
</feature>
<dbReference type="RefSeq" id="WP_020833971.1">
    <property type="nucleotide sequence ID" value="NC_021846.1"/>
</dbReference>
<accession>S5LYS6</accession>
<feature type="transmembrane region" description="Helical" evidence="1">
    <location>
        <begin position="497"/>
        <end position="515"/>
    </location>
</feature>
<feature type="transmembrane region" description="Helical" evidence="1">
    <location>
        <begin position="464"/>
        <end position="485"/>
    </location>
</feature>
<evidence type="ECO:0000256" key="1">
    <source>
        <dbReference type="SAM" id="Phobius"/>
    </source>
</evidence>
<keyword evidence="1" id="KW-0812">Transmembrane</keyword>
<feature type="transmembrane region" description="Helical" evidence="1">
    <location>
        <begin position="276"/>
        <end position="293"/>
    </location>
</feature>
<dbReference type="HOGENOM" id="CLU_507967_0_0_14"/>
<feature type="transmembrane region" description="Helical" evidence="1">
    <location>
        <begin position="383"/>
        <end position="403"/>
    </location>
</feature>
<gene>
    <name evidence="2" type="ORF">STAIW_v1c01480</name>
</gene>
<keyword evidence="3" id="KW-1185">Reference proteome</keyword>
<sequence length="539" mass="64041">MTSISIIVPIAVCALYLFTFYTSGSILIELFKFKIKNSFVAIATGFFTFFTFISICTFPLQLIPGLPYVFYIYYIFAISIIYLVFSFIFMRFWLNTNFFKLDALFYFFVLLIFLVINYFSYKYISNENFNRHKNALSILFWLKDNPVSFFDNSTLFNFLGFKPFQGWYSFQLSLLIMVGAETYQYQNMLVPFMLIIDAFLAASIFLTIMESLSNIKFVKNKAFLFFTSLVFFSATRIILWYYNYSIWEGQVIFIYLIFYSMIWILRYTTLNYRERYSTLFIGLVIGGYISFLWEGSYQVLFLIYTFLFTIQRRYNNNFTKDILKIGLFPLIDFLFYNIILQLYFQVILFGALLLFMFFVSYLMSKKYSAITKFELFLEQRSIFAILIVPIILIIISIAIALGLNQNFISEEYNTLNFLYIWYSFIKNEIARQWISFILSMIILALAFAWVIFRKNLRSNILTSAVDLTLISYLTFYNPIVMNFIRYIYSNMIVSNELAIISLVICLTNSLPFYIFNKIDNKKVNPLEIKIIKKYSRLKI</sequence>
<dbReference type="OrthoDB" id="387555at2"/>
<feature type="transmembrane region" description="Helical" evidence="1">
    <location>
        <begin position="322"/>
        <end position="340"/>
    </location>
</feature>
<protein>
    <recommendedName>
        <fullName evidence="4">Transmembrane protein</fullName>
    </recommendedName>
</protein>
<reference evidence="2 3" key="1">
    <citation type="journal article" date="2013" name="Genome Biol. Evol.">
        <title>Comparison of metabolic capacities and inference of gene content evolution in mosquito-associated Spiroplasma diminutum and S. taiwanense.</title>
        <authorList>
            <person name="Lo W.S."/>
            <person name="Ku C."/>
            <person name="Chen L.L."/>
            <person name="Chang T.H."/>
            <person name="Kuo C.H."/>
        </authorList>
    </citation>
    <scope>NUCLEOTIDE SEQUENCE [LARGE SCALE GENOMIC DNA]</scope>
    <source>
        <strain evidence="2">CT-1</strain>
    </source>
</reference>